<sequence length="48" mass="5259">MMDDTLENLTYGMRRGSLSGHIRVLGQSAKSHKEGMPVTVQAGLEVEQ</sequence>
<dbReference type="RefSeq" id="WP_216479910.1">
    <property type="nucleotide sequence ID" value="NZ_JAHLQJ010000013.1"/>
</dbReference>
<evidence type="ECO:0000313" key="1">
    <source>
        <dbReference type="EMBL" id="MBU5673304.1"/>
    </source>
</evidence>
<reference evidence="1 2" key="1">
    <citation type="submission" date="2021-06" db="EMBL/GenBank/DDBJ databases">
        <authorList>
            <person name="Sun Q."/>
            <person name="Li D."/>
        </authorList>
    </citation>
    <scope>NUCLEOTIDE SEQUENCE [LARGE SCALE GENOMIC DNA]</scope>
    <source>
        <strain evidence="1 2">MSJ-6</strain>
    </source>
</reference>
<accession>A0ABS6FT67</accession>
<name>A0ABS6FT67_9BACL</name>
<dbReference type="Proteomes" id="UP000743001">
    <property type="component" value="Unassembled WGS sequence"/>
</dbReference>
<proteinExistence type="predicted"/>
<keyword evidence="2" id="KW-1185">Reference proteome</keyword>
<comment type="caution">
    <text evidence="1">The sequence shown here is derived from an EMBL/GenBank/DDBJ whole genome shotgun (WGS) entry which is preliminary data.</text>
</comment>
<protein>
    <submittedName>
        <fullName evidence="1">Uncharacterized protein</fullName>
    </submittedName>
</protein>
<gene>
    <name evidence="1" type="ORF">KQJ23_15860</name>
</gene>
<organism evidence="1 2">
    <name type="scientific">Paenibacillus brevis</name>
    <dbReference type="NCBI Taxonomy" id="2841508"/>
    <lineage>
        <taxon>Bacteria</taxon>
        <taxon>Bacillati</taxon>
        <taxon>Bacillota</taxon>
        <taxon>Bacilli</taxon>
        <taxon>Bacillales</taxon>
        <taxon>Paenibacillaceae</taxon>
        <taxon>Paenibacillus</taxon>
    </lineage>
</organism>
<dbReference type="EMBL" id="JAHLQJ010000013">
    <property type="protein sequence ID" value="MBU5673304.1"/>
    <property type="molecule type" value="Genomic_DNA"/>
</dbReference>
<evidence type="ECO:0000313" key="2">
    <source>
        <dbReference type="Proteomes" id="UP000743001"/>
    </source>
</evidence>